<dbReference type="GO" id="GO:0043190">
    <property type="term" value="C:ATP-binding cassette (ABC) transporter complex"/>
    <property type="evidence" value="ECO:0007669"/>
    <property type="project" value="InterPro"/>
</dbReference>
<feature type="transmembrane region" description="Helical" evidence="1">
    <location>
        <begin position="246"/>
        <end position="262"/>
    </location>
</feature>
<reference evidence="2 3" key="1">
    <citation type="journal article" date="2013" name="J. Bacteriol.">
        <title>Roles of HynAB and Ech, the only two hydrogenases found in the model sulfate reducer Desulfovibrio gigas.</title>
        <authorList>
            <person name="Morais-Silva F.O."/>
            <person name="Santos C.I."/>
            <person name="Rodrigues R."/>
            <person name="Pereira I.A."/>
            <person name="Rodrigues-Pousada C."/>
        </authorList>
    </citation>
    <scope>NUCLEOTIDE SEQUENCE [LARGE SCALE GENOMIC DNA]</scope>
    <source>
        <strain evidence="3">ATCC 19364 / DSM 1382 / NCIMB 9332 / VKM B-1759</strain>
    </source>
</reference>
<dbReference type="OrthoDB" id="9805022at2"/>
<name>T2G8Z0_MEGG1</name>
<dbReference type="Proteomes" id="UP000016587">
    <property type="component" value="Chromosome"/>
</dbReference>
<dbReference type="PANTHER" id="PTHR30188:SF3">
    <property type="entry name" value="ABC TRANSPORTER PERMEASE"/>
    <property type="match status" value="1"/>
</dbReference>
<protein>
    <submittedName>
        <fullName evidence="2">Putative ABC transporter permease</fullName>
    </submittedName>
</protein>
<evidence type="ECO:0000313" key="3">
    <source>
        <dbReference type="Proteomes" id="UP000016587"/>
    </source>
</evidence>
<dbReference type="RefSeq" id="WP_021759318.1">
    <property type="nucleotide sequence ID" value="NC_022444.1"/>
</dbReference>
<feature type="transmembrane region" description="Helical" evidence="1">
    <location>
        <begin position="202"/>
        <end position="226"/>
    </location>
</feature>
<dbReference type="KEGG" id="dgg:DGI_0732"/>
<accession>T2G8Z0</accession>
<dbReference type="STRING" id="1121448.DGI_0732"/>
<dbReference type="EMBL" id="CP006585">
    <property type="protein sequence ID" value="AGW12634.1"/>
    <property type="molecule type" value="Genomic_DNA"/>
</dbReference>
<dbReference type="InterPro" id="IPR030802">
    <property type="entry name" value="Permease_MalE"/>
</dbReference>
<evidence type="ECO:0000313" key="2">
    <source>
        <dbReference type="EMBL" id="AGW12634.1"/>
    </source>
</evidence>
<dbReference type="PANTHER" id="PTHR30188">
    <property type="entry name" value="ABC TRANSPORTER PERMEASE PROTEIN-RELATED"/>
    <property type="match status" value="1"/>
</dbReference>
<dbReference type="PATRIC" id="fig|1121448.10.peg.738"/>
<feature type="transmembrane region" description="Helical" evidence="1">
    <location>
        <begin position="347"/>
        <end position="371"/>
    </location>
</feature>
<dbReference type="eggNOG" id="COG0767">
    <property type="taxonomic scope" value="Bacteria"/>
</dbReference>
<gene>
    <name evidence="2" type="ORF">DGI_0732</name>
</gene>
<dbReference type="GO" id="GO:0005548">
    <property type="term" value="F:phospholipid transporter activity"/>
    <property type="evidence" value="ECO:0007669"/>
    <property type="project" value="TreeGrafter"/>
</dbReference>
<evidence type="ECO:0000256" key="1">
    <source>
        <dbReference type="SAM" id="Phobius"/>
    </source>
</evidence>
<feature type="transmembrane region" description="Helical" evidence="1">
    <location>
        <begin position="172"/>
        <end position="190"/>
    </location>
</feature>
<dbReference type="AlphaFoldDB" id="T2G8Z0"/>
<organism evidence="2 3">
    <name type="scientific">Megalodesulfovibrio gigas (strain ATCC 19364 / DSM 1382 / NCIMB 9332 / VKM B-1759)</name>
    <name type="common">Desulfovibrio gigas</name>
    <dbReference type="NCBI Taxonomy" id="1121448"/>
    <lineage>
        <taxon>Bacteria</taxon>
        <taxon>Pseudomonadati</taxon>
        <taxon>Thermodesulfobacteriota</taxon>
        <taxon>Desulfovibrionia</taxon>
        <taxon>Desulfovibrionales</taxon>
        <taxon>Desulfovibrionaceae</taxon>
        <taxon>Megalodesulfovibrio</taxon>
    </lineage>
</organism>
<keyword evidence="1" id="KW-1133">Transmembrane helix</keyword>
<dbReference type="HOGENOM" id="CLU_045686_0_2_7"/>
<dbReference type="Pfam" id="PF02405">
    <property type="entry name" value="MlaE"/>
    <property type="match status" value="1"/>
</dbReference>
<reference evidence="3" key="2">
    <citation type="submission" date="2013-07" db="EMBL/GenBank/DDBJ databases">
        <authorList>
            <person name="Morais-Silva F.O."/>
            <person name="Rezende A.M."/>
            <person name="Pimentel C."/>
            <person name="Resende D.M."/>
            <person name="Santos C.I."/>
            <person name="Clemente C."/>
            <person name="de Oliveira L.M."/>
            <person name="da Silva S.M."/>
            <person name="Costa D.A."/>
            <person name="Varela-Raposo A."/>
            <person name="Horacio E.C.A."/>
            <person name="Matos M."/>
            <person name="Flores O."/>
            <person name="Ruiz J.C."/>
            <person name="Rodrigues-Pousada C."/>
        </authorList>
    </citation>
    <scope>NUCLEOTIDE SEQUENCE [LARGE SCALE GENOMIC DNA]</scope>
    <source>
        <strain evidence="3">ATCC 19364 / DSM 1382 / NCIMB 9332 / VKM B-1759</strain>
    </source>
</reference>
<proteinExistence type="predicted"/>
<sequence>MSDRPPAPPVLESRREGDVVRLVFAGEWTIAQRIPAADLWKTPLAAGPARLVFDTAGLQTWDSRFLVVCRNILDEAARRAIAAETAGLPPGVVRLLALAASVPERTDAARGASSDGPLARLGALAMDIWEKAKDYVTFVGETTVAVWRLCTGRAVLRRADVWNQIRMSGAEALPIVSLISVLVGLILAYVGAVQLRMFGAQVYVASLVGIAMARVMGAVMTGVIMAGRTGASFAAELGSMQVNEEIDALTTLGISPMEFLVLPRLAALTIMMPLLCLYADFMGMLGGFIVGVFMLDIAPGEYITFTRNAVDLTAIWIGLFHSVVFGVLVAMASCFQGMRCGRSASAVGTATTAAVVTSIVALVVATAIITVSCDILGI</sequence>
<feature type="transmembrane region" description="Helical" evidence="1">
    <location>
        <begin position="315"/>
        <end position="335"/>
    </location>
</feature>
<keyword evidence="1" id="KW-0812">Transmembrane</keyword>
<feature type="transmembrane region" description="Helical" evidence="1">
    <location>
        <begin position="274"/>
        <end position="295"/>
    </location>
</feature>
<keyword evidence="3" id="KW-1185">Reference proteome</keyword>
<keyword evidence="1" id="KW-0472">Membrane</keyword>